<dbReference type="Gene3D" id="3.40.250.10">
    <property type="entry name" value="Rhodanese-like domain"/>
    <property type="match status" value="1"/>
</dbReference>
<proteinExistence type="predicted"/>
<dbReference type="SUPFAM" id="SSF52821">
    <property type="entry name" value="Rhodanese/Cell cycle control phosphatase"/>
    <property type="match status" value="1"/>
</dbReference>
<name>A0A7S2CL21_9EUKA</name>
<gene>
    <name evidence="2" type="ORF">CBRE1094_LOCUS9761</name>
</gene>
<protein>
    <recommendedName>
        <fullName evidence="1">Rhodanese domain-containing protein</fullName>
    </recommendedName>
</protein>
<dbReference type="PROSITE" id="PS50206">
    <property type="entry name" value="RHODANESE_3"/>
    <property type="match status" value="1"/>
</dbReference>
<accession>A0A7S2CL21</accession>
<sequence>MPGGATYGAAADFNKFAESDIRWVSVAELREWQVDTHRPLVLLDVRDIQSFESGSIPGARSFPQGSLFINWQAMQTQIDEVVTAAAQAELVLFANTGGAAGPSASRDLYGVYSVTMDGRACPCSRPVTQLCLLQLSYPTATDRRAHTPTHSAQFPRRGRQALHRSNGAPRGRVRCVETGGV</sequence>
<dbReference type="InterPro" id="IPR001763">
    <property type="entry name" value="Rhodanese-like_dom"/>
</dbReference>
<evidence type="ECO:0000313" key="2">
    <source>
        <dbReference type="EMBL" id="CAD9428964.1"/>
    </source>
</evidence>
<feature type="domain" description="Rhodanese" evidence="1">
    <location>
        <begin position="36"/>
        <end position="67"/>
    </location>
</feature>
<dbReference type="Pfam" id="PF00581">
    <property type="entry name" value="Rhodanese"/>
    <property type="match status" value="1"/>
</dbReference>
<dbReference type="AlphaFoldDB" id="A0A7S2CL21"/>
<dbReference type="InterPro" id="IPR036873">
    <property type="entry name" value="Rhodanese-like_dom_sf"/>
</dbReference>
<reference evidence="2" key="1">
    <citation type="submission" date="2021-01" db="EMBL/GenBank/DDBJ databases">
        <authorList>
            <person name="Corre E."/>
            <person name="Pelletier E."/>
            <person name="Niang G."/>
            <person name="Scheremetjew M."/>
            <person name="Finn R."/>
            <person name="Kale V."/>
            <person name="Holt S."/>
            <person name="Cochrane G."/>
            <person name="Meng A."/>
            <person name="Brown T."/>
            <person name="Cohen L."/>
        </authorList>
    </citation>
    <scope>NUCLEOTIDE SEQUENCE</scope>
    <source>
        <strain evidence="2">UTEX LB 985</strain>
    </source>
</reference>
<dbReference type="EMBL" id="HBGU01018012">
    <property type="protein sequence ID" value="CAD9428964.1"/>
    <property type="molecule type" value="Transcribed_RNA"/>
</dbReference>
<evidence type="ECO:0000259" key="1">
    <source>
        <dbReference type="PROSITE" id="PS50206"/>
    </source>
</evidence>
<organism evidence="2">
    <name type="scientific">Haptolina brevifila</name>
    <dbReference type="NCBI Taxonomy" id="156173"/>
    <lineage>
        <taxon>Eukaryota</taxon>
        <taxon>Haptista</taxon>
        <taxon>Haptophyta</taxon>
        <taxon>Prymnesiophyceae</taxon>
        <taxon>Prymnesiales</taxon>
        <taxon>Prymnesiaceae</taxon>
        <taxon>Haptolina</taxon>
    </lineage>
</organism>